<proteinExistence type="predicted"/>
<dbReference type="EMBL" id="VRMN01000001">
    <property type="protein sequence ID" value="KAA8498396.1"/>
    <property type="molecule type" value="Genomic_DNA"/>
</dbReference>
<reference evidence="2" key="1">
    <citation type="journal article" date="2019" name="Nat. Commun.">
        <title>Expansion of phycobilisome linker gene families in mesophilic red algae.</title>
        <authorList>
            <person name="Lee J."/>
            <person name="Kim D."/>
            <person name="Bhattacharya D."/>
            <person name="Yoon H.S."/>
        </authorList>
    </citation>
    <scope>NUCLEOTIDE SEQUENCE [LARGE SCALE GENOMIC DNA]</scope>
    <source>
        <strain evidence="2">CCMP 1328</strain>
    </source>
</reference>
<dbReference type="AlphaFoldDB" id="A0A5J4Z429"/>
<organism evidence="1 2">
    <name type="scientific">Porphyridium purpureum</name>
    <name type="common">Red alga</name>
    <name type="synonym">Porphyridium cruentum</name>
    <dbReference type="NCBI Taxonomy" id="35688"/>
    <lineage>
        <taxon>Eukaryota</taxon>
        <taxon>Rhodophyta</taxon>
        <taxon>Bangiophyceae</taxon>
        <taxon>Porphyridiales</taxon>
        <taxon>Porphyridiaceae</taxon>
        <taxon>Porphyridium</taxon>
    </lineage>
</organism>
<sequence length="136" mass="14569">MEKGKAQAIMIRRNGSCGEILPSRGSASSLASSGASSAAARSQSMQMLDDSEVLQFLARVDLTLREAVDGPPVSLRISADDMQRLDLFYAQAAQDDCHALMEIVEHLQMEYDKHMARLSLAAMAGPSRAPLSSSVA</sequence>
<accession>A0A5J4Z429</accession>
<evidence type="ECO:0000313" key="2">
    <source>
        <dbReference type="Proteomes" id="UP000324585"/>
    </source>
</evidence>
<gene>
    <name evidence="1" type="ORF">FVE85_5981</name>
</gene>
<dbReference type="Proteomes" id="UP000324585">
    <property type="component" value="Unassembled WGS sequence"/>
</dbReference>
<protein>
    <submittedName>
        <fullName evidence="1">Uncharacterized protein</fullName>
    </submittedName>
</protein>
<keyword evidence="2" id="KW-1185">Reference proteome</keyword>
<comment type="caution">
    <text evidence="1">The sequence shown here is derived from an EMBL/GenBank/DDBJ whole genome shotgun (WGS) entry which is preliminary data.</text>
</comment>
<name>A0A5J4Z429_PORPP</name>
<evidence type="ECO:0000313" key="1">
    <source>
        <dbReference type="EMBL" id="KAA8498396.1"/>
    </source>
</evidence>